<keyword evidence="1" id="KW-0472">Membrane</keyword>
<organism evidence="2">
    <name type="scientific">Arundo donax</name>
    <name type="common">Giant reed</name>
    <name type="synonym">Donax arundinaceus</name>
    <dbReference type="NCBI Taxonomy" id="35708"/>
    <lineage>
        <taxon>Eukaryota</taxon>
        <taxon>Viridiplantae</taxon>
        <taxon>Streptophyta</taxon>
        <taxon>Embryophyta</taxon>
        <taxon>Tracheophyta</taxon>
        <taxon>Spermatophyta</taxon>
        <taxon>Magnoliopsida</taxon>
        <taxon>Liliopsida</taxon>
        <taxon>Poales</taxon>
        <taxon>Poaceae</taxon>
        <taxon>PACMAD clade</taxon>
        <taxon>Arundinoideae</taxon>
        <taxon>Arundineae</taxon>
        <taxon>Arundo</taxon>
    </lineage>
</organism>
<name>A0A0A9HTH2_ARUDO</name>
<keyword evidence="1" id="KW-1133">Transmembrane helix</keyword>
<reference evidence="2" key="1">
    <citation type="submission" date="2014-09" db="EMBL/GenBank/DDBJ databases">
        <authorList>
            <person name="Magalhaes I.L.F."/>
            <person name="Oliveira U."/>
            <person name="Santos F.R."/>
            <person name="Vidigal T.H.D.A."/>
            <person name="Brescovit A.D."/>
            <person name="Santos A.J."/>
        </authorList>
    </citation>
    <scope>NUCLEOTIDE SEQUENCE</scope>
    <source>
        <tissue evidence="2">Shoot tissue taken approximately 20 cm above the soil surface</tissue>
    </source>
</reference>
<dbReference type="AlphaFoldDB" id="A0A0A9HTH2"/>
<feature type="transmembrane region" description="Helical" evidence="1">
    <location>
        <begin position="12"/>
        <end position="32"/>
    </location>
</feature>
<evidence type="ECO:0000256" key="1">
    <source>
        <dbReference type="SAM" id="Phobius"/>
    </source>
</evidence>
<sequence length="53" mass="6635">MDFIHLNLEVNLGLVFWIFMQWMTVSFFLRMLRQNLLSLHLLCQRKWTTMRMM</sequence>
<protein>
    <submittedName>
        <fullName evidence="2">ATP binding protein</fullName>
    </submittedName>
</protein>
<keyword evidence="1" id="KW-0812">Transmembrane</keyword>
<accession>A0A0A9HTH2</accession>
<reference evidence="2" key="2">
    <citation type="journal article" date="2015" name="Data Brief">
        <title>Shoot transcriptome of the giant reed, Arundo donax.</title>
        <authorList>
            <person name="Barrero R.A."/>
            <person name="Guerrero F.D."/>
            <person name="Moolhuijzen P."/>
            <person name="Goolsby J.A."/>
            <person name="Tidwell J."/>
            <person name="Bellgard S.E."/>
            <person name="Bellgard M.I."/>
        </authorList>
    </citation>
    <scope>NUCLEOTIDE SEQUENCE</scope>
    <source>
        <tissue evidence="2">Shoot tissue taken approximately 20 cm above the soil surface</tissue>
    </source>
</reference>
<evidence type="ECO:0000313" key="2">
    <source>
        <dbReference type="EMBL" id="JAE38171.1"/>
    </source>
</evidence>
<proteinExistence type="predicted"/>
<dbReference type="EMBL" id="GBRH01159725">
    <property type="protein sequence ID" value="JAE38171.1"/>
    <property type="molecule type" value="Transcribed_RNA"/>
</dbReference>